<organism evidence="2">
    <name type="scientific">hydrothermal vent metagenome</name>
    <dbReference type="NCBI Taxonomy" id="652676"/>
    <lineage>
        <taxon>unclassified sequences</taxon>
        <taxon>metagenomes</taxon>
        <taxon>ecological metagenomes</taxon>
    </lineage>
</organism>
<keyword evidence="1" id="KW-0812">Transmembrane</keyword>
<keyword evidence="1" id="KW-0472">Membrane</keyword>
<protein>
    <submittedName>
        <fullName evidence="2">Uncharacterized protein</fullName>
    </submittedName>
</protein>
<feature type="transmembrane region" description="Helical" evidence="1">
    <location>
        <begin position="35"/>
        <end position="54"/>
    </location>
</feature>
<keyword evidence="1" id="KW-1133">Transmembrane helix</keyword>
<feature type="transmembrane region" description="Helical" evidence="1">
    <location>
        <begin position="123"/>
        <end position="139"/>
    </location>
</feature>
<evidence type="ECO:0000313" key="2">
    <source>
        <dbReference type="EMBL" id="VAW09359.1"/>
    </source>
</evidence>
<feature type="transmembrane region" description="Helical" evidence="1">
    <location>
        <begin position="61"/>
        <end position="78"/>
    </location>
</feature>
<feature type="transmembrane region" description="Helical" evidence="1">
    <location>
        <begin position="145"/>
        <end position="162"/>
    </location>
</feature>
<evidence type="ECO:0000256" key="1">
    <source>
        <dbReference type="SAM" id="Phobius"/>
    </source>
</evidence>
<feature type="transmembrane region" description="Helical" evidence="1">
    <location>
        <begin position="174"/>
        <end position="207"/>
    </location>
</feature>
<dbReference type="EMBL" id="UOEK01000562">
    <property type="protein sequence ID" value="VAW09359.1"/>
    <property type="molecule type" value="Genomic_DNA"/>
</dbReference>
<dbReference type="AlphaFoldDB" id="A0A3B0TB82"/>
<name>A0A3B0TB82_9ZZZZ</name>
<proteinExistence type="predicted"/>
<reference evidence="2" key="1">
    <citation type="submission" date="2018-06" db="EMBL/GenBank/DDBJ databases">
        <authorList>
            <person name="Zhirakovskaya E."/>
        </authorList>
    </citation>
    <scope>NUCLEOTIDE SEQUENCE</scope>
</reference>
<sequence>MTAPITIALLVALGNLFWAAQMITAAEPWTGANPVSFVVGTTIVTIAAIVGLLLARARWSLHVTAILGATYAVAYVFLDTPNGFGYSALGFSAVSVVMAYGPWLRNWMRKRPSALGPGRVPSIMMLAGLFAPLLTAAVQPAAVPVVYQTLAIVAIVGVWAYSQAHVWGLWMLRIGVPVATFVTIVAATAVVSVVAVSVYGLALSIIAWRREPLVMVQPLVDVIPAKRFIPLDPPTPETSS</sequence>
<accession>A0A3B0TB82</accession>
<feature type="transmembrane region" description="Helical" evidence="1">
    <location>
        <begin position="84"/>
        <end position="103"/>
    </location>
</feature>
<gene>
    <name evidence="2" type="ORF">MNBD_ACTINO02-575</name>
</gene>